<comment type="caution">
    <text evidence="1">The sequence shown here is derived from an EMBL/GenBank/DDBJ whole genome shotgun (WGS) entry which is preliminary data.</text>
</comment>
<dbReference type="Proteomes" id="UP000233387">
    <property type="component" value="Unassembled WGS sequence"/>
</dbReference>
<proteinExistence type="predicted"/>
<dbReference type="EMBL" id="NKXO01000013">
    <property type="protein sequence ID" value="PKQ69979.1"/>
    <property type="molecule type" value="Genomic_DNA"/>
</dbReference>
<gene>
    <name evidence="1" type="ORF">Rain11_1044</name>
</gene>
<organism evidence="1 2">
    <name type="scientific">Raineya orbicola</name>
    <dbReference type="NCBI Taxonomy" id="2016530"/>
    <lineage>
        <taxon>Bacteria</taxon>
        <taxon>Pseudomonadati</taxon>
        <taxon>Bacteroidota</taxon>
        <taxon>Cytophagia</taxon>
        <taxon>Cytophagales</taxon>
        <taxon>Raineyaceae</taxon>
        <taxon>Raineya</taxon>
    </lineage>
</organism>
<evidence type="ECO:0000313" key="2">
    <source>
        <dbReference type="Proteomes" id="UP000233387"/>
    </source>
</evidence>
<accession>A0A2N3II22</accession>
<sequence>MIFVKIVDIFAIVEGSLFAVQFEDEEFNEFEKLRRNWQNPEFVNTLFKKITYSNYYKFSVDELKIQILERSAFFFNKLLSAAKGEESIQLDAIFRPLNNNEYTLADYQESKYKKFIFRIYAVRLGENCYVISGGGIKLVKTMQENEYLSQELSKIKFLKNYLIERDLYE</sequence>
<keyword evidence="2" id="KW-1185">Reference proteome</keyword>
<reference evidence="1 2" key="1">
    <citation type="submission" date="2017-06" db="EMBL/GenBank/DDBJ databases">
        <title>Raineya orbicola gen. nov., sp. nov. a slightly thermophilic bacterium of the phylum Bacteroidetes and the description of Raineyaceae fam. nov.</title>
        <authorList>
            <person name="Albuquerque L."/>
            <person name="Polonia A.R.M."/>
            <person name="Barroso C."/>
            <person name="Froufe H.J.C."/>
            <person name="Lage O."/>
            <person name="Lobo-Da-Cunha A."/>
            <person name="Egas C."/>
            <person name="Da Costa M.S."/>
        </authorList>
    </citation>
    <scope>NUCLEOTIDE SEQUENCE [LARGE SCALE GENOMIC DNA]</scope>
    <source>
        <strain evidence="1 2">SPSPC-11</strain>
    </source>
</reference>
<protein>
    <submittedName>
        <fullName evidence="1">Uncharacterized protein</fullName>
    </submittedName>
</protein>
<dbReference type="AlphaFoldDB" id="A0A2N3II22"/>
<name>A0A2N3II22_9BACT</name>
<evidence type="ECO:0000313" key="1">
    <source>
        <dbReference type="EMBL" id="PKQ69979.1"/>
    </source>
</evidence>